<dbReference type="RefSeq" id="WP_204025477.1">
    <property type="nucleotide sequence ID" value="NZ_BOOW01000018.1"/>
</dbReference>
<evidence type="ECO:0000313" key="2">
    <source>
        <dbReference type="Proteomes" id="UP000606172"/>
    </source>
</evidence>
<accession>A0A919RHM6</accession>
<name>A0A919RHM6_9ACTN</name>
<protein>
    <submittedName>
        <fullName evidence="1">Uncharacterized protein</fullName>
    </submittedName>
</protein>
<comment type="caution">
    <text evidence="1">The sequence shown here is derived from an EMBL/GenBank/DDBJ whole genome shotgun (WGS) entry which is preliminary data.</text>
</comment>
<organism evidence="1 2">
    <name type="scientific">Sinosporangium siamense</name>
    <dbReference type="NCBI Taxonomy" id="1367973"/>
    <lineage>
        <taxon>Bacteria</taxon>
        <taxon>Bacillati</taxon>
        <taxon>Actinomycetota</taxon>
        <taxon>Actinomycetes</taxon>
        <taxon>Streptosporangiales</taxon>
        <taxon>Streptosporangiaceae</taxon>
        <taxon>Sinosporangium</taxon>
    </lineage>
</organism>
<keyword evidence="2" id="KW-1185">Reference proteome</keyword>
<proteinExistence type="predicted"/>
<dbReference type="EMBL" id="BOOW01000018">
    <property type="protein sequence ID" value="GII92564.1"/>
    <property type="molecule type" value="Genomic_DNA"/>
</dbReference>
<evidence type="ECO:0000313" key="1">
    <source>
        <dbReference type="EMBL" id="GII92564.1"/>
    </source>
</evidence>
<sequence length="90" mass="10052">MTARQTRWTLSADGLTPIGNGRVPRRQTVADVEGLAETPEGGWWNDPSTGLRLIRTRIEGNWLQPGDRVDNPHRWRLWPGGVLVWVAAVG</sequence>
<dbReference type="AlphaFoldDB" id="A0A919RHM6"/>
<reference evidence="1" key="1">
    <citation type="submission" date="2021-01" db="EMBL/GenBank/DDBJ databases">
        <title>Whole genome shotgun sequence of Sinosporangium siamense NBRC 109515.</title>
        <authorList>
            <person name="Komaki H."/>
            <person name="Tamura T."/>
        </authorList>
    </citation>
    <scope>NUCLEOTIDE SEQUENCE</scope>
    <source>
        <strain evidence="1">NBRC 109515</strain>
    </source>
</reference>
<gene>
    <name evidence="1" type="ORF">Ssi02_27950</name>
</gene>
<dbReference type="Proteomes" id="UP000606172">
    <property type="component" value="Unassembled WGS sequence"/>
</dbReference>